<dbReference type="Gene3D" id="3.40.50.11350">
    <property type="match status" value="1"/>
</dbReference>
<proteinExistence type="predicted"/>
<accession>A0A2H3IVF5</accession>
<dbReference type="OMA" id="DYLYYAC"/>
<evidence type="ECO:0000256" key="1">
    <source>
        <dbReference type="SAM" id="Phobius"/>
    </source>
</evidence>
<feature type="transmembrane region" description="Helical" evidence="1">
    <location>
        <begin position="57"/>
        <end position="79"/>
    </location>
</feature>
<protein>
    <submittedName>
        <fullName evidence="2">Uncharacterized protein</fullName>
    </submittedName>
</protein>
<sequence>MTRPQLDEEGFRDGYGHLRSISLAEPLLKGYPMSPQSPPLLASRPRSLLLNARLKRVFIVAFASLSAATLIIFASISLLTASPHAAQSVAEHGVPAADVGTWLDTPAPDHEVHDNVADDTSHKYSPYVLGPPTQRFRDNLRNDTQYITSWISAGWTNDVMTYANLIYLGVITSRVPIVAMFTPSHIGGDAATIAFGDVFDVPRFIRDSGIDIVEWREVKDPASTDVDDIGCWNIWESVQYDEHFPRRSTVLDWLKLDISYTRAPEWVKLVPNYEHDRHSTFWTLARLGFPEERAKNLVDPLPSPQHQAVLPPDEHVLCYDYLYYVCAQQPFEFEFDYSPAWRFVGQHLRWTQDIQDLTALYIRRAFSLEPEDDVPPYIAVHVRHGDFGAWCWGIEDVMNDCFAPISAIARRVREVQEELLERKGISIPDARVVVTSDEADPAWWDEIAAHGWVKIDHDAWQTAQTYGRWYPVILDAAIQSTAIGFVGTDRSTYSTLSRRRVESWHDGATRIARWGFKDADAH</sequence>
<keyword evidence="1" id="KW-1133">Transmembrane helix</keyword>
<dbReference type="Proteomes" id="UP000218811">
    <property type="component" value="Unassembled WGS sequence"/>
</dbReference>
<keyword evidence="3" id="KW-1185">Reference proteome</keyword>
<keyword evidence="1" id="KW-0472">Membrane</keyword>
<dbReference type="STRING" id="742152.A0A2H3IVF5"/>
<evidence type="ECO:0000313" key="2">
    <source>
        <dbReference type="EMBL" id="PCH33956.1"/>
    </source>
</evidence>
<keyword evidence="1" id="KW-0812">Transmembrane</keyword>
<dbReference type="OrthoDB" id="423313at2759"/>
<name>A0A2H3IVF5_WOLCO</name>
<dbReference type="AlphaFoldDB" id="A0A2H3IVF5"/>
<dbReference type="EMBL" id="KB467831">
    <property type="protein sequence ID" value="PCH33956.1"/>
    <property type="molecule type" value="Genomic_DNA"/>
</dbReference>
<dbReference type="CDD" id="cd11296">
    <property type="entry name" value="O-FucT_like"/>
    <property type="match status" value="1"/>
</dbReference>
<gene>
    <name evidence="2" type="ORF">WOLCODRAFT_61728</name>
</gene>
<evidence type="ECO:0000313" key="3">
    <source>
        <dbReference type="Proteomes" id="UP000218811"/>
    </source>
</evidence>
<reference evidence="2 3" key="1">
    <citation type="journal article" date="2012" name="Science">
        <title>The Paleozoic origin of enzymatic lignin decomposition reconstructed from 31 fungal genomes.</title>
        <authorList>
            <person name="Floudas D."/>
            <person name="Binder M."/>
            <person name="Riley R."/>
            <person name="Barry K."/>
            <person name="Blanchette R.A."/>
            <person name="Henrissat B."/>
            <person name="Martinez A.T."/>
            <person name="Otillar R."/>
            <person name="Spatafora J.W."/>
            <person name="Yadav J.S."/>
            <person name="Aerts A."/>
            <person name="Benoit I."/>
            <person name="Boyd A."/>
            <person name="Carlson A."/>
            <person name="Copeland A."/>
            <person name="Coutinho P.M."/>
            <person name="de Vries R.P."/>
            <person name="Ferreira P."/>
            <person name="Findley K."/>
            <person name="Foster B."/>
            <person name="Gaskell J."/>
            <person name="Glotzer D."/>
            <person name="Gorecki P."/>
            <person name="Heitman J."/>
            <person name="Hesse C."/>
            <person name="Hori C."/>
            <person name="Igarashi K."/>
            <person name="Jurgens J.A."/>
            <person name="Kallen N."/>
            <person name="Kersten P."/>
            <person name="Kohler A."/>
            <person name="Kuees U."/>
            <person name="Kumar T.K.A."/>
            <person name="Kuo A."/>
            <person name="LaButti K."/>
            <person name="Larrondo L.F."/>
            <person name="Lindquist E."/>
            <person name="Ling A."/>
            <person name="Lombard V."/>
            <person name="Lucas S."/>
            <person name="Lundell T."/>
            <person name="Martin R."/>
            <person name="McLaughlin D.J."/>
            <person name="Morgenstern I."/>
            <person name="Morin E."/>
            <person name="Murat C."/>
            <person name="Nagy L.G."/>
            <person name="Nolan M."/>
            <person name="Ohm R.A."/>
            <person name="Patyshakuliyeva A."/>
            <person name="Rokas A."/>
            <person name="Ruiz-Duenas F.J."/>
            <person name="Sabat G."/>
            <person name="Salamov A."/>
            <person name="Samejima M."/>
            <person name="Schmutz J."/>
            <person name="Slot J.C."/>
            <person name="St John F."/>
            <person name="Stenlid J."/>
            <person name="Sun H."/>
            <person name="Sun S."/>
            <person name="Syed K."/>
            <person name="Tsang A."/>
            <person name="Wiebenga A."/>
            <person name="Young D."/>
            <person name="Pisabarro A."/>
            <person name="Eastwood D.C."/>
            <person name="Martin F."/>
            <person name="Cullen D."/>
            <person name="Grigoriev I.V."/>
            <person name="Hibbett D.S."/>
        </authorList>
    </citation>
    <scope>NUCLEOTIDE SEQUENCE [LARGE SCALE GENOMIC DNA]</scope>
    <source>
        <strain evidence="2 3">MD-104</strain>
    </source>
</reference>
<organism evidence="2 3">
    <name type="scientific">Wolfiporia cocos (strain MD-104)</name>
    <name type="common">Brown rot fungus</name>
    <dbReference type="NCBI Taxonomy" id="742152"/>
    <lineage>
        <taxon>Eukaryota</taxon>
        <taxon>Fungi</taxon>
        <taxon>Dikarya</taxon>
        <taxon>Basidiomycota</taxon>
        <taxon>Agaricomycotina</taxon>
        <taxon>Agaricomycetes</taxon>
        <taxon>Polyporales</taxon>
        <taxon>Phaeolaceae</taxon>
        <taxon>Wolfiporia</taxon>
    </lineage>
</organism>